<accession>A0A0F9J360</accession>
<dbReference type="EMBL" id="LAZR01017454">
    <property type="protein sequence ID" value="KKM00351.1"/>
    <property type="molecule type" value="Genomic_DNA"/>
</dbReference>
<reference evidence="1" key="1">
    <citation type="journal article" date="2015" name="Nature">
        <title>Complex archaea that bridge the gap between prokaryotes and eukaryotes.</title>
        <authorList>
            <person name="Spang A."/>
            <person name="Saw J.H."/>
            <person name="Jorgensen S.L."/>
            <person name="Zaremba-Niedzwiedzka K."/>
            <person name="Martijn J."/>
            <person name="Lind A.E."/>
            <person name="van Eijk R."/>
            <person name="Schleper C."/>
            <person name="Guy L."/>
            <person name="Ettema T.J."/>
        </authorList>
    </citation>
    <scope>NUCLEOTIDE SEQUENCE</scope>
</reference>
<sequence>MSRLTFQRDSYRAGLYVPLGQTKESPSLVVPFYKMERSELDDIVRLELSKQGITDETEVQTICDEAETQYEQRRKTHEASMELRRLMEIRAGGGKLMSVGHKKWVQVFHPAVKQFKEAKDG</sequence>
<protein>
    <submittedName>
        <fullName evidence="1">Uncharacterized protein</fullName>
    </submittedName>
</protein>
<organism evidence="1">
    <name type="scientific">marine sediment metagenome</name>
    <dbReference type="NCBI Taxonomy" id="412755"/>
    <lineage>
        <taxon>unclassified sequences</taxon>
        <taxon>metagenomes</taxon>
        <taxon>ecological metagenomes</taxon>
    </lineage>
</organism>
<dbReference type="AlphaFoldDB" id="A0A0F9J360"/>
<gene>
    <name evidence="1" type="ORF">LCGC14_1805280</name>
</gene>
<comment type="caution">
    <text evidence="1">The sequence shown here is derived from an EMBL/GenBank/DDBJ whole genome shotgun (WGS) entry which is preliminary data.</text>
</comment>
<evidence type="ECO:0000313" key="1">
    <source>
        <dbReference type="EMBL" id="KKM00351.1"/>
    </source>
</evidence>
<proteinExistence type="predicted"/>
<name>A0A0F9J360_9ZZZZ</name>